<dbReference type="PROSITE" id="PS00061">
    <property type="entry name" value="ADH_SHORT"/>
    <property type="match status" value="1"/>
</dbReference>
<dbReference type="PRINTS" id="PR00081">
    <property type="entry name" value="GDHRDH"/>
</dbReference>
<accession>A0A401YNB8</accession>
<organism evidence="3 4">
    <name type="scientific">Embleya hyalina</name>
    <dbReference type="NCBI Taxonomy" id="516124"/>
    <lineage>
        <taxon>Bacteria</taxon>
        <taxon>Bacillati</taxon>
        <taxon>Actinomycetota</taxon>
        <taxon>Actinomycetes</taxon>
        <taxon>Kitasatosporales</taxon>
        <taxon>Streptomycetaceae</taxon>
        <taxon>Embleya</taxon>
    </lineage>
</organism>
<keyword evidence="2" id="KW-0560">Oxidoreductase</keyword>
<evidence type="ECO:0000313" key="3">
    <source>
        <dbReference type="EMBL" id="GCD96114.1"/>
    </source>
</evidence>
<dbReference type="InterPro" id="IPR002347">
    <property type="entry name" value="SDR_fam"/>
</dbReference>
<dbReference type="AlphaFoldDB" id="A0A401YNB8"/>
<proteinExistence type="inferred from homology"/>
<dbReference type="Gene3D" id="3.40.50.720">
    <property type="entry name" value="NAD(P)-binding Rossmann-like Domain"/>
    <property type="match status" value="1"/>
</dbReference>
<evidence type="ECO:0000256" key="2">
    <source>
        <dbReference type="ARBA" id="ARBA00023002"/>
    </source>
</evidence>
<name>A0A401YNB8_9ACTN</name>
<evidence type="ECO:0000313" key="4">
    <source>
        <dbReference type="Proteomes" id="UP000286931"/>
    </source>
</evidence>
<dbReference type="GO" id="GO:0048038">
    <property type="term" value="F:quinone binding"/>
    <property type="evidence" value="ECO:0007669"/>
    <property type="project" value="TreeGrafter"/>
</dbReference>
<dbReference type="CDD" id="cd05233">
    <property type="entry name" value="SDR_c"/>
    <property type="match status" value="1"/>
</dbReference>
<dbReference type="Pfam" id="PF13561">
    <property type="entry name" value="adh_short_C2"/>
    <property type="match status" value="1"/>
</dbReference>
<dbReference type="PANTHER" id="PTHR42760">
    <property type="entry name" value="SHORT-CHAIN DEHYDROGENASES/REDUCTASES FAMILY MEMBER"/>
    <property type="match status" value="1"/>
</dbReference>
<dbReference type="SUPFAM" id="SSF51735">
    <property type="entry name" value="NAD(P)-binding Rossmann-fold domains"/>
    <property type="match status" value="1"/>
</dbReference>
<dbReference type="EMBL" id="BIFH01000019">
    <property type="protein sequence ID" value="GCD96114.1"/>
    <property type="molecule type" value="Genomic_DNA"/>
</dbReference>
<dbReference type="InterPro" id="IPR036291">
    <property type="entry name" value="NAD(P)-bd_dom_sf"/>
</dbReference>
<keyword evidence="4" id="KW-1185">Reference proteome</keyword>
<dbReference type="FunFam" id="3.40.50.720:FF:000084">
    <property type="entry name" value="Short-chain dehydrogenase reductase"/>
    <property type="match status" value="1"/>
</dbReference>
<dbReference type="RefSeq" id="WP_160161454.1">
    <property type="nucleotide sequence ID" value="NZ_BIFH01000019.1"/>
</dbReference>
<dbReference type="GO" id="GO:0016616">
    <property type="term" value="F:oxidoreductase activity, acting on the CH-OH group of donors, NAD or NADP as acceptor"/>
    <property type="evidence" value="ECO:0007669"/>
    <property type="project" value="TreeGrafter"/>
</dbReference>
<reference evidence="3 4" key="1">
    <citation type="submission" date="2018-12" db="EMBL/GenBank/DDBJ databases">
        <title>Draft genome sequence of Embleya hyalina NBRC 13850T.</title>
        <authorList>
            <person name="Komaki H."/>
            <person name="Hosoyama A."/>
            <person name="Kimura A."/>
            <person name="Ichikawa N."/>
            <person name="Tamura T."/>
        </authorList>
    </citation>
    <scope>NUCLEOTIDE SEQUENCE [LARGE SCALE GENOMIC DNA]</scope>
    <source>
        <strain evidence="3 4">NBRC 13850</strain>
    </source>
</reference>
<comment type="caution">
    <text evidence="3">The sequence shown here is derived from an EMBL/GenBank/DDBJ whole genome shotgun (WGS) entry which is preliminary data.</text>
</comment>
<dbReference type="Proteomes" id="UP000286931">
    <property type="component" value="Unassembled WGS sequence"/>
</dbReference>
<dbReference type="InterPro" id="IPR020904">
    <property type="entry name" value="Sc_DH/Rdtase_CS"/>
</dbReference>
<dbReference type="OrthoDB" id="286404at2"/>
<evidence type="ECO:0000256" key="1">
    <source>
        <dbReference type="ARBA" id="ARBA00006484"/>
    </source>
</evidence>
<dbReference type="PANTHER" id="PTHR42760:SF133">
    <property type="entry name" value="3-OXOACYL-[ACYL-CARRIER-PROTEIN] REDUCTASE"/>
    <property type="match status" value="1"/>
</dbReference>
<protein>
    <submittedName>
        <fullName evidence="3">Short-chain dehydrogenase</fullName>
    </submittedName>
</protein>
<sequence>MTLPAPASDRPAVVVTGARTGIGAACAHWFAHRGWHVIGVDIDAPALPDALAADHTGIVGSVTEEQTWTRVEEHLASCGHTLRALVNNAARQPERPLLESSVEEFTAVLDTNVTGMFRGIKMADRLLAHDGAIVNMASVLGFTADPVLGAYCVSKGAVVQLTRTAALAFAGRGIRVNAVCPGAVRTPLTTRVWDLADDPEAARAQMERLYPSRRIAEPEDIAAIVGLLAAGETRAMTGSLVVADGGLTATNAEFALTGGLA</sequence>
<dbReference type="PRINTS" id="PR00080">
    <property type="entry name" value="SDRFAMILY"/>
</dbReference>
<gene>
    <name evidence="3" type="ORF">EHYA_03798</name>
</gene>
<comment type="similarity">
    <text evidence="1">Belongs to the short-chain dehydrogenases/reductases (SDR) family.</text>
</comment>
<dbReference type="GO" id="GO:0006633">
    <property type="term" value="P:fatty acid biosynthetic process"/>
    <property type="evidence" value="ECO:0007669"/>
    <property type="project" value="TreeGrafter"/>
</dbReference>